<reference evidence="1 2" key="1">
    <citation type="submission" date="2019-10" db="EMBL/GenBank/DDBJ databases">
        <title>Draft Genome Assembly of Rhodococcus zopfii DSM44189.</title>
        <authorList>
            <person name="Sutton J.M."/>
            <person name="Akob D.M."/>
            <person name="Bushman T.J."/>
        </authorList>
    </citation>
    <scope>NUCLEOTIDE SEQUENCE [LARGE SCALE GENOMIC DNA]</scope>
    <source>
        <strain evidence="1 2">DSM 44189</strain>
    </source>
</reference>
<dbReference type="RefSeq" id="WP_072809332.1">
    <property type="nucleotide sequence ID" value="NZ_JAHWLX010000004.1"/>
</dbReference>
<proteinExistence type="predicted"/>
<comment type="caution">
    <text evidence="1">The sequence shown here is derived from an EMBL/GenBank/DDBJ whole genome shotgun (WGS) entry which is preliminary data.</text>
</comment>
<keyword evidence="2" id="KW-1185">Reference proteome</keyword>
<protein>
    <submittedName>
        <fullName evidence="1">Uncharacterized protein</fullName>
    </submittedName>
</protein>
<organism evidence="1 2">
    <name type="scientific">Rhodococcus zopfii</name>
    <dbReference type="NCBI Taxonomy" id="43772"/>
    <lineage>
        <taxon>Bacteria</taxon>
        <taxon>Bacillati</taxon>
        <taxon>Actinomycetota</taxon>
        <taxon>Actinomycetes</taxon>
        <taxon>Mycobacteriales</taxon>
        <taxon>Nocardiaceae</taxon>
        <taxon>Rhodococcus</taxon>
    </lineage>
</organism>
<name>A0ABU3WVM6_9NOCA</name>
<evidence type="ECO:0000313" key="2">
    <source>
        <dbReference type="Proteomes" id="UP001275440"/>
    </source>
</evidence>
<evidence type="ECO:0000313" key="1">
    <source>
        <dbReference type="EMBL" id="MDV2477649.1"/>
    </source>
</evidence>
<dbReference type="Proteomes" id="UP001275440">
    <property type="component" value="Unassembled WGS sequence"/>
</dbReference>
<dbReference type="EMBL" id="WBMO01000005">
    <property type="protein sequence ID" value="MDV2477649.1"/>
    <property type="molecule type" value="Genomic_DNA"/>
</dbReference>
<sequence length="201" mass="22478">MTQSKNVYPSASEENFRELASDENALGICLDLVALYLGLAFDDPASGEVESWTLSCLPTTNGGQRLFTLNIGPMEVLYVEIPYLENRDTDVWSVSMYVSRTALEERTGKSFDDWTSDFPNLGFHRSQLVSAEGDAVVIRINLLDDASNEEFVTLVDDAALLRRLADRLVAKGKGPYGHYHNRWFAQAVLDHLREAPDEALM</sequence>
<accession>A0ABU3WVM6</accession>
<gene>
    <name evidence="1" type="ORF">F8M49_23780</name>
</gene>